<accession>F8NEG3</accession>
<gene>
    <name evidence="2" type="ORF">SERLADRAFT_432170</name>
</gene>
<organism>
    <name type="scientific">Serpula lacrymans var. lacrymans (strain S7.9)</name>
    <name type="common">Dry rot fungus</name>
    <dbReference type="NCBI Taxonomy" id="578457"/>
    <lineage>
        <taxon>Eukaryota</taxon>
        <taxon>Fungi</taxon>
        <taxon>Dikarya</taxon>
        <taxon>Basidiomycota</taxon>
        <taxon>Agaricomycotina</taxon>
        <taxon>Agaricomycetes</taxon>
        <taxon>Agaricomycetidae</taxon>
        <taxon>Boletales</taxon>
        <taxon>Coniophorineae</taxon>
        <taxon>Serpulaceae</taxon>
        <taxon>Serpula</taxon>
    </lineage>
</organism>
<dbReference type="Pfam" id="PF03184">
    <property type="entry name" value="DDE_1"/>
    <property type="match status" value="1"/>
</dbReference>
<dbReference type="PANTHER" id="PTHR19303">
    <property type="entry name" value="TRANSPOSON"/>
    <property type="match status" value="1"/>
</dbReference>
<feature type="domain" description="DDE-1" evidence="1">
    <location>
        <begin position="202"/>
        <end position="367"/>
    </location>
</feature>
<name>F8NEG3_SERL9</name>
<dbReference type="GeneID" id="18813937"/>
<dbReference type="RefSeq" id="XP_007312481.1">
    <property type="nucleotide sequence ID" value="XM_007312419.1"/>
</dbReference>
<dbReference type="InterPro" id="IPR004875">
    <property type="entry name" value="DDE_SF_endonuclease_dom"/>
</dbReference>
<protein>
    <recommendedName>
        <fullName evidence="1">DDE-1 domain-containing protein</fullName>
    </recommendedName>
</protein>
<evidence type="ECO:0000313" key="2">
    <source>
        <dbReference type="EMBL" id="EGO30597.1"/>
    </source>
</evidence>
<dbReference type="AlphaFoldDB" id="F8NEG3"/>
<evidence type="ECO:0000259" key="1">
    <source>
        <dbReference type="Pfam" id="PF03184"/>
    </source>
</evidence>
<dbReference type="InterPro" id="IPR050863">
    <property type="entry name" value="CenT-Element_Derived"/>
</dbReference>
<dbReference type="Proteomes" id="UP000008064">
    <property type="component" value="Unassembled WGS sequence"/>
</dbReference>
<dbReference type="KEGG" id="sla:SERLADRAFT_432170"/>
<dbReference type="GO" id="GO:0005634">
    <property type="term" value="C:nucleus"/>
    <property type="evidence" value="ECO:0007669"/>
    <property type="project" value="TreeGrafter"/>
</dbReference>
<dbReference type="GO" id="GO:0003677">
    <property type="term" value="F:DNA binding"/>
    <property type="evidence" value="ECO:0007669"/>
    <property type="project" value="TreeGrafter"/>
</dbReference>
<dbReference type="Gene3D" id="3.30.420.10">
    <property type="entry name" value="Ribonuclease H-like superfamily/Ribonuclease H"/>
    <property type="match status" value="1"/>
</dbReference>
<reference evidence="2" key="1">
    <citation type="submission" date="2011-04" db="EMBL/GenBank/DDBJ databases">
        <title>Evolution of plant cell wall degrading machinery underlies the functional diversity of forest fungi.</title>
        <authorList>
            <consortium name="US DOE Joint Genome Institute (JGI-PGF)"/>
            <person name="Eastwood D.C."/>
            <person name="Floudas D."/>
            <person name="Binder M."/>
            <person name="Majcherczyk A."/>
            <person name="Schneider P."/>
            <person name="Aerts A."/>
            <person name="Asiegbu F.O."/>
            <person name="Baker S.E."/>
            <person name="Barry K."/>
            <person name="Bendiksby M."/>
            <person name="Blumentritt M."/>
            <person name="Coutinho P.M."/>
            <person name="Cullen D."/>
            <person name="Cullen D."/>
            <person name="Gathman A."/>
            <person name="Goodell B."/>
            <person name="Henrissat B."/>
            <person name="Ihrmark K."/>
            <person name="Kauserud H."/>
            <person name="Kohler A."/>
            <person name="LaButti K."/>
            <person name="Lapidus A."/>
            <person name="Lavin J.L."/>
            <person name="Lee Y.-H."/>
            <person name="Lindquist E."/>
            <person name="Lilly W."/>
            <person name="Lucas S."/>
            <person name="Morin E."/>
            <person name="Murat C."/>
            <person name="Oguiza J.A."/>
            <person name="Park J."/>
            <person name="Pisabarro A.G."/>
            <person name="Riley R."/>
            <person name="Rosling A."/>
            <person name="Salamov A."/>
            <person name="Schmidt O."/>
            <person name="Schmutz J."/>
            <person name="Skrede I."/>
            <person name="Stenlid J."/>
            <person name="Wiebenga A."/>
            <person name="Xie X."/>
            <person name="Kues U."/>
            <person name="Hibbett D.S."/>
            <person name="Hoffmeister D."/>
            <person name="Hogberg N."/>
            <person name="Martin F."/>
            <person name="Grigoriev I.V."/>
            <person name="Watkinson S.C."/>
        </authorList>
    </citation>
    <scope>NUCLEOTIDE SEQUENCE</scope>
    <source>
        <strain evidence="2">S7.9</strain>
    </source>
</reference>
<sequence length="415" mass="47387">MAGRAKSKCKKQRTAFFDKEEGLAYAIKLWNDDKEKPEEDQRSLQAICREAEEEMNKRKKKHITIDRVTLMRQLGARGFPLDHKRLKFHVDTLLQARLGNSFPETGVGMNWTGHFLNQHSERLGTYWSSPLDSARGRAVNKHTHKAWCNLLESTIKDNNIVEDCIWAADETGFQPGNGRKQRVIGPAQRKMQHQQRDGNCKNITVMVTICADGGSIAPTIIYKGKSFLMNWHQDNTLKALVAHSPKGWPDGAIGRLWIEDFNNKTREKVHGRACLLLVDGHNSHYTKEFLDYAREHIIHVLCYPAHATHIYQGLDIVVFSPLKNYWTEARDSFESSTHQKITKNNFIIIYERAHLKALTPETIFSAFRATGVWPLDRNIITEEMIAPSLETSSQGQLPLPQPSPVCVITSLMCQY</sequence>
<dbReference type="EMBL" id="GL945428">
    <property type="protein sequence ID" value="EGO30597.1"/>
    <property type="molecule type" value="Genomic_DNA"/>
</dbReference>
<dbReference type="OrthoDB" id="3238847at2759"/>
<dbReference type="PANTHER" id="PTHR19303:SF74">
    <property type="entry name" value="POGO TRANSPOSABLE ELEMENT WITH KRAB DOMAIN"/>
    <property type="match status" value="1"/>
</dbReference>
<dbReference type="InterPro" id="IPR036397">
    <property type="entry name" value="RNaseH_sf"/>
</dbReference>
<dbReference type="HOGENOM" id="CLU_013929_2_2_1"/>
<proteinExistence type="predicted"/>